<sequence length="284" mass="31404">MDRRSGCWEAGGATVSLGRYLEYTDDAIAARLSEMTPEVIEQLQGWPALFAYEFSEYDDHNSVVAWVGRITSIQIRGSSARIGCEFDPSVPPLTLRKMLAMLWELDIEYETDRTHWAVKDIDLEAVLRSKGIIGTLPAPVSTPQLAITSETVERALSEVEHLVKTGRGAASALDRIHTALHGYLIQLCVDASLLPVQDEQLSLTAAFKKLREDHPKFSYAGPRPGEVTSALKASSSIIEVLNTLRNNASMAHPNSAIVPEPEAMYLINLARSLLHYVEMKRTTN</sequence>
<dbReference type="InterPro" id="IPR026001">
    <property type="entry name" value="Abi-like_C"/>
</dbReference>
<organism evidence="2 3">
    <name type="scientific">Duganella sacchari</name>
    <dbReference type="NCBI Taxonomy" id="551987"/>
    <lineage>
        <taxon>Bacteria</taxon>
        <taxon>Pseudomonadati</taxon>
        <taxon>Pseudomonadota</taxon>
        <taxon>Betaproteobacteria</taxon>
        <taxon>Burkholderiales</taxon>
        <taxon>Oxalobacteraceae</taxon>
        <taxon>Telluria group</taxon>
        <taxon>Duganella</taxon>
    </lineage>
</organism>
<dbReference type="Pfam" id="PF14355">
    <property type="entry name" value="Abi_C"/>
    <property type="match status" value="1"/>
</dbReference>
<dbReference type="STRING" id="551987.SAMN05192549_12331"/>
<reference evidence="3" key="1">
    <citation type="submission" date="2016-11" db="EMBL/GenBank/DDBJ databases">
        <authorList>
            <person name="Varghese N."/>
            <person name="Submissions S."/>
        </authorList>
    </citation>
    <scope>NUCLEOTIDE SEQUENCE [LARGE SCALE GENOMIC DNA]</scope>
    <source>
        <strain evidence="3">Sac-22</strain>
    </source>
</reference>
<dbReference type="EMBL" id="FRCX01000023">
    <property type="protein sequence ID" value="SHN44627.1"/>
    <property type="molecule type" value="Genomic_DNA"/>
</dbReference>
<feature type="domain" description="Abortive infection protein-like C-terminal" evidence="1">
    <location>
        <begin position="205"/>
        <end position="277"/>
    </location>
</feature>
<protein>
    <submittedName>
        <fullName evidence="2">Abortive infection C-terminus</fullName>
    </submittedName>
</protein>
<evidence type="ECO:0000259" key="1">
    <source>
        <dbReference type="Pfam" id="PF14355"/>
    </source>
</evidence>
<accession>A0A1M7RE87</accession>
<dbReference type="AlphaFoldDB" id="A0A1M7RE87"/>
<proteinExistence type="predicted"/>
<keyword evidence="3" id="KW-1185">Reference proteome</keyword>
<evidence type="ECO:0000313" key="3">
    <source>
        <dbReference type="Proteomes" id="UP000184339"/>
    </source>
</evidence>
<dbReference type="Proteomes" id="UP000184339">
    <property type="component" value="Unassembled WGS sequence"/>
</dbReference>
<gene>
    <name evidence="2" type="ORF">SAMN05192549_12331</name>
</gene>
<evidence type="ECO:0000313" key="2">
    <source>
        <dbReference type="EMBL" id="SHN44627.1"/>
    </source>
</evidence>
<name>A0A1M7RE87_9BURK</name>